<dbReference type="InterPro" id="IPR032743">
    <property type="entry name" value="FAM47"/>
</dbReference>
<comment type="similarity">
    <text evidence="1">Belongs to the FAM47 family.</text>
</comment>
<evidence type="ECO:0000256" key="1">
    <source>
        <dbReference type="ARBA" id="ARBA00005277"/>
    </source>
</evidence>
<evidence type="ECO:0000256" key="2">
    <source>
        <dbReference type="SAM" id="MobiDB-lite"/>
    </source>
</evidence>
<dbReference type="Proteomes" id="UP000694429">
    <property type="component" value="Chromosome 32"/>
</dbReference>
<protein>
    <submittedName>
        <fullName evidence="5">Uncharacterized protein</fullName>
    </submittedName>
</protein>
<dbReference type="Proteomes" id="UP000002254">
    <property type="component" value="Chromosome 32"/>
</dbReference>
<reference evidence="5" key="2">
    <citation type="submission" date="2018-10" db="EMBL/GenBank/DDBJ databases">
        <title>De novo assembly of a Great Dane genome.</title>
        <authorList>
            <person name="Kidd J.M."/>
            <person name="Pendleton A.L."/>
            <person name="Shen F."/>
            <person name="Emery S."/>
        </authorList>
    </citation>
    <scope>NUCLEOTIDE SEQUENCE [LARGE SCALE GENOMIC DNA]</scope>
    <source>
        <strain evidence="5">Great Dane</strain>
    </source>
</reference>
<evidence type="ECO:0000313" key="7">
    <source>
        <dbReference type="Proteomes" id="UP000694542"/>
    </source>
</evidence>
<evidence type="ECO:0000313" key="3">
    <source>
        <dbReference type="Ensembl" id="ENSCAFP00000047021.1"/>
    </source>
</evidence>
<organism evidence="5 7">
    <name type="scientific">Canis lupus familiaris</name>
    <name type="common">Dog</name>
    <name type="synonym">Canis familiaris</name>
    <dbReference type="NCBI Taxonomy" id="9615"/>
    <lineage>
        <taxon>Eukaryota</taxon>
        <taxon>Metazoa</taxon>
        <taxon>Chordata</taxon>
        <taxon>Craniata</taxon>
        <taxon>Vertebrata</taxon>
        <taxon>Euteleostomi</taxon>
        <taxon>Mammalia</taxon>
        <taxon>Eutheria</taxon>
        <taxon>Laurasiatheria</taxon>
        <taxon>Carnivora</taxon>
        <taxon>Caniformia</taxon>
        <taxon>Canidae</taxon>
        <taxon>Canis</taxon>
    </lineage>
</organism>
<dbReference type="Ensembl" id="ENSCAFT00040044700.1">
    <property type="protein sequence ID" value="ENSCAFP00040039042.1"/>
    <property type="gene ID" value="ENSCAFG00040023958.1"/>
</dbReference>
<evidence type="ECO:0000313" key="4">
    <source>
        <dbReference type="Ensembl" id="ENSCAFP00030034143.1"/>
    </source>
</evidence>
<dbReference type="PANTHER" id="PTHR46449:SF3">
    <property type="entry name" value="PROTEIN FAM47E"/>
    <property type="match status" value="1"/>
</dbReference>
<name>A0A8C0TSF2_CANLF</name>
<evidence type="ECO:0000313" key="6">
    <source>
        <dbReference type="Proteomes" id="UP000002254"/>
    </source>
</evidence>
<dbReference type="AlphaFoldDB" id="A0A8C0TSF2"/>
<reference evidence="5" key="4">
    <citation type="submission" date="2025-05" db="UniProtKB">
        <authorList>
            <consortium name="Ensembl"/>
        </authorList>
    </citation>
    <scope>IDENTIFICATION</scope>
</reference>
<reference evidence="3 6" key="1">
    <citation type="journal article" date="2005" name="Nature">
        <title>Genome sequence, comparative analysis and haplotype structure of the domestic dog.</title>
        <authorList>
            <consortium name="Broad Sequencing Platform"/>
            <person name="Lindblad-Toh K."/>
            <person name="Wade C.M."/>
            <person name="Mikkelsen T.S."/>
            <person name="Karlsson E.K."/>
            <person name="Jaffe D.B."/>
            <person name="Kamal M."/>
            <person name="Clamp M."/>
            <person name="Chang J.L."/>
            <person name="Kulbokas E.J. III"/>
            <person name="Zody M.C."/>
            <person name="Mauceli E."/>
            <person name="Xie X."/>
            <person name="Breen M."/>
            <person name="Wayne R.K."/>
            <person name="Ostrander E.A."/>
            <person name="Ponting C.P."/>
            <person name="Galibert F."/>
            <person name="Smith D.R."/>
            <person name="DeJong P.J."/>
            <person name="Kirkness E."/>
            <person name="Alvarez P."/>
            <person name="Biagi T."/>
            <person name="Brockman W."/>
            <person name="Butler J."/>
            <person name="Chin C.W."/>
            <person name="Cook A."/>
            <person name="Cuff J."/>
            <person name="Daly M.J."/>
            <person name="DeCaprio D."/>
            <person name="Gnerre S."/>
            <person name="Grabherr M."/>
            <person name="Kellis M."/>
            <person name="Kleber M."/>
            <person name="Bardeleben C."/>
            <person name="Goodstadt L."/>
            <person name="Heger A."/>
            <person name="Hitte C."/>
            <person name="Kim L."/>
            <person name="Koepfli K.P."/>
            <person name="Parker H.G."/>
            <person name="Pollinger J.P."/>
            <person name="Searle S.M."/>
            <person name="Sutter N.B."/>
            <person name="Thomas R."/>
            <person name="Webber C."/>
            <person name="Baldwin J."/>
            <person name="Abebe A."/>
            <person name="Abouelleil A."/>
            <person name="Aftuck L."/>
            <person name="Ait-Zahra M."/>
            <person name="Aldredge T."/>
            <person name="Allen N."/>
            <person name="An P."/>
            <person name="Anderson S."/>
            <person name="Antoine C."/>
            <person name="Arachchi H."/>
            <person name="Aslam A."/>
            <person name="Ayotte L."/>
            <person name="Bachantsang P."/>
            <person name="Barry A."/>
            <person name="Bayul T."/>
            <person name="Benamara M."/>
            <person name="Berlin A."/>
            <person name="Bessette D."/>
            <person name="Blitshteyn B."/>
            <person name="Bloom T."/>
            <person name="Blye J."/>
            <person name="Boguslavskiy L."/>
            <person name="Bonnet C."/>
            <person name="Boukhgalter B."/>
            <person name="Brown A."/>
            <person name="Cahill P."/>
            <person name="Calixte N."/>
            <person name="Camarata J."/>
            <person name="Cheshatsang Y."/>
            <person name="Chu J."/>
            <person name="Citroen M."/>
            <person name="Collymore A."/>
            <person name="Cooke P."/>
            <person name="Dawoe T."/>
            <person name="Daza R."/>
            <person name="Decktor K."/>
            <person name="DeGray S."/>
            <person name="Dhargay N."/>
            <person name="Dooley K."/>
            <person name="Dooley K."/>
            <person name="Dorje P."/>
            <person name="Dorjee K."/>
            <person name="Dorris L."/>
            <person name="Duffey N."/>
            <person name="Dupes A."/>
            <person name="Egbiremolen O."/>
            <person name="Elong R."/>
            <person name="Falk J."/>
            <person name="Farina A."/>
            <person name="Faro S."/>
            <person name="Ferguson D."/>
            <person name="Ferreira P."/>
            <person name="Fisher S."/>
            <person name="FitzGerald M."/>
            <person name="Foley K."/>
            <person name="Foley C."/>
            <person name="Franke A."/>
            <person name="Friedrich D."/>
            <person name="Gage D."/>
            <person name="Garber M."/>
            <person name="Gearin G."/>
            <person name="Giannoukos G."/>
            <person name="Goode T."/>
            <person name="Goyette A."/>
            <person name="Graham J."/>
            <person name="Grandbois E."/>
            <person name="Gyaltsen K."/>
            <person name="Hafez N."/>
            <person name="Hagopian D."/>
            <person name="Hagos B."/>
            <person name="Hall J."/>
            <person name="Healy C."/>
            <person name="Hegarty R."/>
            <person name="Honan T."/>
            <person name="Horn A."/>
            <person name="Houde N."/>
            <person name="Hughes L."/>
            <person name="Hunnicutt L."/>
            <person name="Husby M."/>
            <person name="Jester B."/>
            <person name="Jones C."/>
            <person name="Kamat A."/>
            <person name="Kanga B."/>
            <person name="Kells C."/>
            <person name="Khazanovich D."/>
            <person name="Kieu A.C."/>
            <person name="Kisner P."/>
            <person name="Kumar M."/>
            <person name="Lance K."/>
            <person name="Landers T."/>
            <person name="Lara M."/>
            <person name="Lee W."/>
            <person name="Leger J.P."/>
            <person name="Lennon N."/>
            <person name="Leuper L."/>
            <person name="LeVine S."/>
            <person name="Liu J."/>
            <person name="Liu X."/>
            <person name="Lokyitsang Y."/>
            <person name="Lokyitsang T."/>
            <person name="Lui A."/>
            <person name="Macdonald J."/>
            <person name="Major J."/>
            <person name="Marabella R."/>
            <person name="Maru K."/>
            <person name="Matthews C."/>
            <person name="McDonough S."/>
            <person name="Mehta T."/>
            <person name="Meldrim J."/>
            <person name="Melnikov A."/>
            <person name="Meneus L."/>
            <person name="Mihalev A."/>
            <person name="Mihova T."/>
            <person name="Miller K."/>
            <person name="Mittelman R."/>
            <person name="Mlenga V."/>
            <person name="Mulrain L."/>
            <person name="Munson G."/>
            <person name="Navidi A."/>
            <person name="Naylor J."/>
            <person name="Nguyen T."/>
            <person name="Nguyen N."/>
            <person name="Nguyen C."/>
            <person name="Nguyen T."/>
            <person name="Nicol R."/>
            <person name="Norbu N."/>
            <person name="Norbu C."/>
            <person name="Novod N."/>
            <person name="Nyima T."/>
            <person name="Olandt P."/>
            <person name="O'Neill B."/>
            <person name="O'Neill K."/>
            <person name="Osman S."/>
            <person name="Oyono L."/>
            <person name="Patti C."/>
            <person name="Perrin D."/>
            <person name="Phunkhang P."/>
            <person name="Pierre F."/>
            <person name="Priest M."/>
            <person name="Rachupka A."/>
            <person name="Raghuraman S."/>
            <person name="Rameau R."/>
            <person name="Ray V."/>
            <person name="Raymond C."/>
            <person name="Rege F."/>
            <person name="Rise C."/>
            <person name="Rogers J."/>
            <person name="Rogov P."/>
            <person name="Sahalie J."/>
            <person name="Settipalli S."/>
            <person name="Sharpe T."/>
            <person name="Shea T."/>
            <person name="Sheehan M."/>
            <person name="Sherpa N."/>
            <person name="Shi J."/>
            <person name="Shih D."/>
            <person name="Sloan J."/>
            <person name="Smith C."/>
            <person name="Sparrow T."/>
            <person name="Stalker J."/>
            <person name="Stange-Thomann N."/>
            <person name="Stavropoulos S."/>
            <person name="Stone C."/>
            <person name="Stone S."/>
            <person name="Sykes S."/>
            <person name="Tchuinga P."/>
            <person name="Tenzing P."/>
            <person name="Tesfaye S."/>
            <person name="Thoulutsang D."/>
            <person name="Thoulutsang Y."/>
            <person name="Topham K."/>
            <person name="Topping I."/>
            <person name="Tsamla T."/>
            <person name="Vassiliev H."/>
            <person name="Venkataraman V."/>
            <person name="Vo A."/>
            <person name="Wangchuk T."/>
            <person name="Wangdi T."/>
            <person name="Weiand M."/>
            <person name="Wilkinson J."/>
            <person name="Wilson A."/>
            <person name="Yadav S."/>
            <person name="Yang S."/>
            <person name="Yang X."/>
            <person name="Young G."/>
            <person name="Yu Q."/>
            <person name="Zainoun J."/>
            <person name="Zembek L."/>
            <person name="Zimmer A."/>
            <person name="Lander E.S."/>
        </authorList>
    </citation>
    <scope>NUCLEOTIDE SEQUENCE [LARGE SCALE GENOMIC DNA]</scope>
    <source>
        <strain evidence="3">Boxer</strain>
    </source>
</reference>
<dbReference type="Ensembl" id="ENSCAFT00000083942.2">
    <property type="protein sequence ID" value="ENSCAFP00000047021.1"/>
    <property type="gene ID" value="ENSCAFG00000008622.5"/>
</dbReference>
<evidence type="ECO:0000313" key="5">
    <source>
        <dbReference type="Ensembl" id="ENSCAFP00040039042.1"/>
    </source>
</evidence>
<proteinExistence type="inferred from homology"/>
<feature type="region of interest" description="Disordered" evidence="2">
    <location>
        <begin position="1"/>
        <end position="29"/>
    </location>
</feature>
<reference evidence="4" key="3">
    <citation type="submission" date="2019-03" db="EMBL/GenBank/DDBJ databases">
        <authorList>
            <person name="Warren W.C."/>
            <person name="Johnson G.S."/>
        </authorList>
    </citation>
    <scope>NUCLEOTIDE SEQUENCE [LARGE SCALE GENOMIC DNA]</scope>
    <source>
        <strain evidence="4">Basenji</strain>
    </source>
</reference>
<dbReference type="Proteomes" id="UP000694542">
    <property type="component" value="Chromosome 32"/>
</dbReference>
<accession>A0A8C0TSF2</accession>
<sequence length="127" mass="14775">TKEPAKLLKKRSSPVYPLPKKTSVAHPGQWLNEEKKPSETDLFHEDGPLLHENVHKGVRDFCNWATAFNPHNAKCVKMRYGAWYLDTKLWKKQRADEPLLDPKVSCKAQDENFKRELQEQVCVYADI</sequence>
<dbReference type="PANTHER" id="PTHR46449">
    <property type="entry name" value="ZGC:158260"/>
    <property type="match status" value="1"/>
</dbReference>
<dbReference type="Ensembl" id="ENSCAFT00030039145.1">
    <property type="protein sequence ID" value="ENSCAFP00030034143.1"/>
    <property type="gene ID" value="ENSCAFG00030021265.1"/>
</dbReference>